<feature type="transmembrane region" description="Helical" evidence="2">
    <location>
        <begin position="278"/>
        <end position="297"/>
    </location>
</feature>
<keyword evidence="2" id="KW-1133">Transmembrane helix</keyword>
<organism evidence="3 4">
    <name type="scientific">Nocardia vulneris</name>
    <dbReference type="NCBI Taxonomy" id="1141657"/>
    <lineage>
        <taxon>Bacteria</taxon>
        <taxon>Bacillati</taxon>
        <taxon>Actinomycetota</taxon>
        <taxon>Actinomycetes</taxon>
        <taxon>Mycobacteriales</taxon>
        <taxon>Nocardiaceae</taxon>
        <taxon>Nocardia</taxon>
    </lineage>
</organism>
<feature type="region of interest" description="Disordered" evidence="1">
    <location>
        <begin position="184"/>
        <end position="203"/>
    </location>
</feature>
<feature type="transmembrane region" description="Helical" evidence="2">
    <location>
        <begin position="218"/>
        <end position="238"/>
    </location>
</feature>
<reference evidence="3 4" key="1">
    <citation type="journal article" date="2014" name="Int. J. Syst. Evol. Microbiol.">
        <title>Nocardia vulneris sp. nov., isolated from wounds of human patients in North America.</title>
        <authorList>
            <person name="Lasker B.A."/>
            <person name="Bell M."/>
            <person name="Klenk H.P."/>
            <person name="Sproer C."/>
            <person name="Schumann C."/>
            <person name="Schumann P."/>
            <person name="Brown J.M."/>
        </authorList>
    </citation>
    <scope>NUCLEOTIDE SEQUENCE [LARGE SCALE GENOMIC DNA]</scope>
    <source>
        <strain evidence="3 4">W9851</strain>
    </source>
</reference>
<feature type="compositionally biased region" description="Basic and acidic residues" evidence="1">
    <location>
        <begin position="184"/>
        <end position="196"/>
    </location>
</feature>
<feature type="transmembrane region" description="Helical" evidence="2">
    <location>
        <begin position="244"/>
        <end position="266"/>
    </location>
</feature>
<dbReference type="Proteomes" id="UP000031364">
    <property type="component" value="Unassembled WGS sequence"/>
</dbReference>
<evidence type="ECO:0000256" key="2">
    <source>
        <dbReference type="SAM" id="Phobius"/>
    </source>
</evidence>
<keyword evidence="2" id="KW-0472">Membrane</keyword>
<evidence type="ECO:0000256" key="1">
    <source>
        <dbReference type="SAM" id="MobiDB-lite"/>
    </source>
</evidence>
<feature type="transmembrane region" description="Helical" evidence="2">
    <location>
        <begin position="332"/>
        <end position="350"/>
    </location>
</feature>
<protein>
    <submittedName>
        <fullName evidence="3">Uncharacterized protein</fullName>
    </submittedName>
</protein>
<keyword evidence="2" id="KW-0812">Transmembrane</keyword>
<dbReference type="EMBL" id="JNFP01000070">
    <property type="protein sequence ID" value="KIA60384.1"/>
    <property type="molecule type" value="Genomic_DNA"/>
</dbReference>
<keyword evidence="4" id="KW-1185">Reference proteome</keyword>
<sequence>MSSPPQDGDSFYIDLAGRAEKIVTAEQFSLLLRQLMNRSSRKAGQIARYSDGKLPRSTAYKFVQLSNPTLPKNWGQVAAFARACKCSDGEIELLHGIWTALSEHPSHLAVSNTPKKTSTEQKKKPADIAKFREEMAELEAALLAGAADNESPLPLRHGVLHETARALPDTVKAGVRRLREWNDEDARRARRSDRSMRRSQRAARRWERNGARYTAGRLRVLAATRLNFALLVGTTLLLQVLHRFIGQLVPLVATVLVAVNAVVVLRNPAVVRIRSIRSPVKLGVGITLGLGASWLSLAMNSMVYTAMFTGLLVLVGTLIWQDAVQWHEMLNWRGLGLLVLSLWFGISAGNAATAQAFPPAGAVLFGCLLWSWAMLELHLKVDDHQWL</sequence>
<evidence type="ECO:0000313" key="3">
    <source>
        <dbReference type="EMBL" id="KIA60384.1"/>
    </source>
</evidence>
<comment type="caution">
    <text evidence="3">The sequence shown here is derived from an EMBL/GenBank/DDBJ whole genome shotgun (WGS) entry which is preliminary data.</text>
</comment>
<evidence type="ECO:0000313" key="4">
    <source>
        <dbReference type="Proteomes" id="UP000031364"/>
    </source>
</evidence>
<feature type="transmembrane region" description="Helical" evidence="2">
    <location>
        <begin position="303"/>
        <end position="320"/>
    </location>
</feature>
<name>A0ABR4Z526_9NOCA</name>
<gene>
    <name evidence="3" type="ORF">FG87_37215</name>
</gene>
<accession>A0ABR4Z526</accession>
<proteinExistence type="predicted"/>